<dbReference type="InterPro" id="IPR009057">
    <property type="entry name" value="Homeodomain-like_sf"/>
</dbReference>
<keyword evidence="6" id="KW-1185">Reference proteome</keyword>
<accession>A0A1G9UXM4</accession>
<sequence length="280" mass="30702">MAIAEPARYWRHPSVPELDLLVARFVRHAFTKHSHDTYALGVVQSGSELLRVGSDPRTVGAGGIACINPGEVHSGHAADADGWAYRVLYPTVELVSGVVRELGGPTGTPAFTAEVSYDSTLADAMLRAHRAAEHNDHLASETLLYQAIQLLWRTRGTQAGGSVRHRAGNQALDRARRVLMERMAAPPSLDELAAEVGLGRFVLLRSFRERFGLPPHAYLNQERVRRCRALLDSGLRPADAATEVGFVDQAHLSRHFRRIVGVAPGAYLRGRDRPSPTRTE</sequence>
<dbReference type="InterPro" id="IPR050204">
    <property type="entry name" value="AraC_XylS_family_regulators"/>
</dbReference>
<dbReference type="eggNOG" id="COG2207">
    <property type="taxonomic scope" value="Bacteria"/>
</dbReference>
<dbReference type="InterPro" id="IPR014710">
    <property type="entry name" value="RmlC-like_jellyroll"/>
</dbReference>
<dbReference type="SUPFAM" id="SSF46689">
    <property type="entry name" value="Homeodomain-like"/>
    <property type="match status" value="2"/>
</dbReference>
<evidence type="ECO:0000313" key="5">
    <source>
        <dbReference type="EMBL" id="SDM64559.1"/>
    </source>
</evidence>
<dbReference type="Pfam" id="PF02311">
    <property type="entry name" value="AraC_binding"/>
    <property type="match status" value="1"/>
</dbReference>
<dbReference type="SMART" id="SM00342">
    <property type="entry name" value="HTH_ARAC"/>
    <property type="match status" value="1"/>
</dbReference>
<dbReference type="PROSITE" id="PS01124">
    <property type="entry name" value="HTH_ARAC_FAMILY_2"/>
    <property type="match status" value="1"/>
</dbReference>
<dbReference type="InterPro" id="IPR018060">
    <property type="entry name" value="HTH_AraC"/>
</dbReference>
<feature type="domain" description="HTH araC/xylS-type" evidence="4">
    <location>
        <begin position="173"/>
        <end position="270"/>
    </location>
</feature>
<dbReference type="InterPro" id="IPR003313">
    <property type="entry name" value="AraC-bd"/>
</dbReference>
<evidence type="ECO:0000259" key="4">
    <source>
        <dbReference type="PROSITE" id="PS01124"/>
    </source>
</evidence>
<dbReference type="Proteomes" id="UP000183376">
    <property type="component" value="Chromosome I"/>
</dbReference>
<dbReference type="EMBL" id="LT629701">
    <property type="protein sequence ID" value="SDM64559.1"/>
    <property type="molecule type" value="Genomic_DNA"/>
</dbReference>
<proteinExistence type="predicted"/>
<gene>
    <name evidence="5" type="ORF">SAMN04489726_2688</name>
</gene>
<dbReference type="RefSeq" id="WP_030431793.1">
    <property type="nucleotide sequence ID" value="NZ_JOEF01000021.1"/>
</dbReference>
<dbReference type="AlphaFoldDB" id="A0A1G9UXM4"/>
<evidence type="ECO:0000256" key="3">
    <source>
        <dbReference type="ARBA" id="ARBA00023163"/>
    </source>
</evidence>
<keyword evidence="3" id="KW-0804">Transcription</keyword>
<dbReference type="InterPro" id="IPR037923">
    <property type="entry name" value="HTH-like"/>
</dbReference>
<dbReference type="GO" id="GO:0043565">
    <property type="term" value="F:sequence-specific DNA binding"/>
    <property type="evidence" value="ECO:0007669"/>
    <property type="project" value="InterPro"/>
</dbReference>
<dbReference type="Gene3D" id="1.10.10.60">
    <property type="entry name" value="Homeodomain-like"/>
    <property type="match status" value="2"/>
</dbReference>
<dbReference type="SUPFAM" id="SSF51215">
    <property type="entry name" value="Regulatory protein AraC"/>
    <property type="match status" value="1"/>
</dbReference>
<evidence type="ECO:0000256" key="2">
    <source>
        <dbReference type="ARBA" id="ARBA00023125"/>
    </source>
</evidence>
<keyword evidence="2 5" id="KW-0238">DNA-binding</keyword>
<dbReference type="PANTHER" id="PTHR46796">
    <property type="entry name" value="HTH-TYPE TRANSCRIPTIONAL ACTIVATOR RHAS-RELATED"/>
    <property type="match status" value="1"/>
</dbReference>
<name>A0A1G9UXM4_ALLAB</name>
<dbReference type="Gene3D" id="2.60.120.10">
    <property type="entry name" value="Jelly Rolls"/>
    <property type="match status" value="1"/>
</dbReference>
<dbReference type="OrthoDB" id="2060755at2"/>
<protein>
    <submittedName>
        <fullName evidence="5">AraC-type DNA-binding protein</fullName>
    </submittedName>
</protein>
<evidence type="ECO:0000313" key="6">
    <source>
        <dbReference type="Proteomes" id="UP000183376"/>
    </source>
</evidence>
<dbReference type="PANTHER" id="PTHR46796:SF2">
    <property type="entry name" value="TRANSCRIPTIONAL REGULATORY PROTEIN"/>
    <property type="match status" value="1"/>
</dbReference>
<dbReference type="Pfam" id="PF12833">
    <property type="entry name" value="HTH_18"/>
    <property type="match status" value="1"/>
</dbReference>
<organism evidence="5 6">
    <name type="scientific">Allokutzneria albata</name>
    <name type="common">Kibdelosporangium albatum</name>
    <dbReference type="NCBI Taxonomy" id="211114"/>
    <lineage>
        <taxon>Bacteria</taxon>
        <taxon>Bacillati</taxon>
        <taxon>Actinomycetota</taxon>
        <taxon>Actinomycetes</taxon>
        <taxon>Pseudonocardiales</taxon>
        <taxon>Pseudonocardiaceae</taxon>
        <taxon>Allokutzneria</taxon>
    </lineage>
</organism>
<keyword evidence="1" id="KW-0805">Transcription regulation</keyword>
<dbReference type="STRING" id="211114.SAMN04489726_2688"/>
<evidence type="ECO:0000256" key="1">
    <source>
        <dbReference type="ARBA" id="ARBA00023015"/>
    </source>
</evidence>
<reference evidence="5 6" key="1">
    <citation type="submission" date="2016-10" db="EMBL/GenBank/DDBJ databases">
        <authorList>
            <person name="de Groot N.N."/>
        </authorList>
    </citation>
    <scope>NUCLEOTIDE SEQUENCE [LARGE SCALE GENOMIC DNA]</scope>
    <source>
        <strain evidence="5 6">DSM 44149</strain>
    </source>
</reference>
<dbReference type="GO" id="GO:0003700">
    <property type="term" value="F:DNA-binding transcription factor activity"/>
    <property type="evidence" value="ECO:0007669"/>
    <property type="project" value="InterPro"/>
</dbReference>